<sequence length="111" mass="11716">MGTARREILHISPGFSRASESSPDAARNRGAFQGTGPLSRGEPIPGCPALYKERRELFPGPPLASLGFVCVTALDASRRLSPPLRVRGSEPDSLSIGRRATEAIAPPLPNG</sequence>
<gene>
    <name evidence="2" type="ORF">P4O66_004491</name>
</gene>
<feature type="region of interest" description="Disordered" evidence="1">
    <location>
        <begin position="1"/>
        <end position="44"/>
    </location>
</feature>
<protein>
    <submittedName>
        <fullName evidence="2">Uncharacterized protein</fullName>
    </submittedName>
</protein>
<dbReference type="Proteomes" id="UP001239994">
    <property type="component" value="Unassembled WGS sequence"/>
</dbReference>
<name>A0AAD8YQM3_9TELE</name>
<evidence type="ECO:0000313" key="2">
    <source>
        <dbReference type="EMBL" id="KAK1784010.1"/>
    </source>
</evidence>
<proteinExistence type="predicted"/>
<accession>A0AAD8YQM3</accession>
<organism evidence="2 3">
    <name type="scientific">Electrophorus voltai</name>
    <dbReference type="NCBI Taxonomy" id="2609070"/>
    <lineage>
        <taxon>Eukaryota</taxon>
        <taxon>Metazoa</taxon>
        <taxon>Chordata</taxon>
        <taxon>Craniata</taxon>
        <taxon>Vertebrata</taxon>
        <taxon>Euteleostomi</taxon>
        <taxon>Actinopterygii</taxon>
        <taxon>Neopterygii</taxon>
        <taxon>Teleostei</taxon>
        <taxon>Ostariophysi</taxon>
        <taxon>Gymnotiformes</taxon>
        <taxon>Gymnotoidei</taxon>
        <taxon>Gymnotidae</taxon>
        <taxon>Electrophorus</taxon>
    </lineage>
</organism>
<feature type="region of interest" description="Disordered" evidence="1">
    <location>
        <begin position="84"/>
        <end position="111"/>
    </location>
</feature>
<evidence type="ECO:0000313" key="3">
    <source>
        <dbReference type="Proteomes" id="UP001239994"/>
    </source>
</evidence>
<comment type="caution">
    <text evidence="2">The sequence shown here is derived from an EMBL/GenBank/DDBJ whole genome shotgun (WGS) entry which is preliminary data.</text>
</comment>
<reference evidence="2" key="1">
    <citation type="submission" date="2023-03" db="EMBL/GenBank/DDBJ databases">
        <title>Electrophorus voltai genome.</title>
        <authorList>
            <person name="Bian C."/>
        </authorList>
    </citation>
    <scope>NUCLEOTIDE SEQUENCE</scope>
    <source>
        <strain evidence="2">CB-2022</strain>
        <tissue evidence="2">Muscle</tissue>
    </source>
</reference>
<feature type="non-terminal residue" evidence="2">
    <location>
        <position position="111"/>
    </location>
</feature>
<dbReference type="EMBL" id="JAROKS010000759">
    <property type="protein sequence ID" value="KAK1784010.1"/>
    <property type="molecule type" value="Genomic_DNA"/>
</dbReference>
<evidence type="ECO:0000256" key="1">
    <source>
        <dbReference type="SAM" id="MobiDB-lite"/>
    </source>
</evidence>
<keyword evidence="3" id="KW-1185">Reference proteome</keyword>
<dbReference type="AlphaFoldDB" id="A0AAD8YQM3"/>